<evidence type="ECO:0000256" key="1">
    <source>
        <dbReference type="SAM" id="MobiDB-lite"/>
    </source>
</evidence>
<proteinExistence type="predicted"/>
<evidence type="ECO:0000313" key="2">
    <source>
        <dbReference type="EMBL" id="KAK9913223.1"/>
    </source>
</evidence>
<protein>
    <submittedName>
        <fullName evidence="2">Uncharacterized protein</fullName>
    </submittedName>
</protein>
<gene>
    <name evidence="2" type="ORF">M0R45_037046</name>
</gene>
<comment type="caution">
    <text evidence="2">The sequence shown here is derived from an EMBL/GenBank/DDBJ whole genome shotgun (WGS) entry which is preliminary data.</text>
</comment>
<keyword evidence="3" id="KW-1185">Reference proteome</keyword>
<reference evidence="2 3" key="1">
    <citation type="journal article" date="2023" name="G3 (Bethesda)">
        <title>A chromosome-length genome assembly and annotation of blackberry (Rubus argutus, cv. 'Hillquist').</title>
        <authorList>
            <person name="Bruna T."/>
            <person name="Aryal R."/>
            <person name="Dudchenko O."/>
            <person name="Sargent D.J."/>
            <person name="Mead D."/>
            <person name="Buti M."/>
            <person name="Cavallini A."/>
            <person name="Hytonen T."/>
            <person name="Andres J."/>
            <person name="Pham M."/>
            <person name="Weisz D."/>
            <person name="Mascagni F."/>
            <person name="Usai G."/>
            <person name="Natali L."/>
            <person name="Bassil N."/>
            <person name="Fernandez G.E."/>
            <person name="Lomsadze A."/>
            <person name="Armour M."/>
            <person name="Olukolu B."/>
            <person name="Poorten T."/>
            <person name="Britton C."/>
            <person name="Davik J."/>
            <person name="Ashrafi H."/>
            <person name="Aiden E.L."/>
            <person name="Borodovsky M."/>
            <person name="Worthington M."/>
        </authorList>
    </citation>
    <scope>NUCLEOTIDE SEQUENCE [LARGE SCALE GENOMIC DNA]</scope>
    <source>
        <strain evidence="2">PI 553951</strain>
    </source>
</reference>
<dbReference type="EMBL" id="JBEDUW010000007">
    <property type="protein sequence ID" value="KAK9913223.1"/>
    <property type="molecule type" value="Genomic_DNA"/>
</dbReference>
<feature type="region of interest" description="Disordered" evidence="1">
    <location>
        <begin position="18"/>
        <end position="40"/>
    </location>
</feature>
<evidence type="ECO:0000313" key="3">
    <source>
        <dbReference type="Proteomes" id="UP001457282"/>
    </source>
</evidence>
<accession>A0AAW1W307</accession>
<sequence>MDLGTTMYVWARLSSTERDGTRRITAESEPSLGSGNEALGGAAEHGCDVVENDSEHGLEREICGGDWRKKREKIGAGLGNRRERERWVPRVEEIENPT</sequence>
<organism evidence="2 3">
    <name type="scientific">Rubus argutus</name>
    <name type="common">Southern blackberry</name>
    <dbReference type="NCBI Taxonomy" id="59490"/>
    <lineage>
        <taxon>Eukaryota</taxon>
        <taxon>Viridiplantae</taxon>
        <taxon>Streptophyta</taxon>
        <taxon>Embryophyta</taxon>
        <taxon>Tracheophyta</taxon>
        <taxon>Spermatophyta</taxon>
        <taxon>Magnoliopsida</taxon>
        <taxon>eudicotyledons</taxon>
        <taxon>Gunneridae</taxon>
        <taxon>Pentapetalae</taxon>
        <taxon>rosids</taxon>
        <taxon>fabids</taxon>
        <taxon>Rosales</taxon>
        <taxon>Rosaceae</taxon>
        <taxon>Rosoideae</taxon>
        <taxon>Rosoideae incertae sedis</taxon>
        <taxon>Rubus</taxon>
    </lineage>
</organism>
<name>A0AAW1W307_RUBAR</name>
<dbReference type="AlphaFoldDB" id="A0AAW1W307"/>
<dbReference type="Proteomes" id="UP001457282">
    <property type="component" value="Unassembled WGS sequence"/>
</dbReference>